<dbReference type="GO" id="GO:0071949">
    <property type="term" value="F:FAD binding"/>
    <property type="evidence" value="ECO:0007669"/>
    <property type="project" value="InterPro"/>
</dbReference>
<dbReference type="Pfam" id="PF01494">
    <property type="entry name" value="FAD_binding_3"/>
    <property type="match status" value="2"/>
</dbReference>
<dbReference type="STRING" id="39946.B8B4B6"/>
<feature type="compositionally biased region" description="Polar residues" evidence="1">
    <location>
        <begin position="479"/>
        <end position="495"/>
    </location>
</feature>
<proteinExistence type="predicted"/>
<dbReference type="EMBL" id="CM000131">
    <property type="protein sequence ID" value="EEC80915.1"/>
    <property type="molecule type" value="Genomic_DNA"/>
</dbReference>
<protein>
    <recommendedName>
        <fullName evidence="2">FAD-binding domain-containing protein</fullName>
    </recommendedName>
</protein>
<dbReference type="PRINTS" id="PR00420">
    <property type="entry name" value="RNGMNOXGNASE"/>
</dbReference>
<dbReference type="Gramene" id="BGIOSGA023198-TA">
    <property type="protein sequence ID" value="BGIOSGA023198-PA"/>
    <property type="gene ID" value="BGIOSGA023198"/>
</dbReference>
<feature type="domain" description="FAD-binding" evidence="2">
    <location>
        <begin position="8"/>
        <end position="180"/>
    </location>
</feature>
<name>B8B4B6_ORYSI</name>
<feature type="domain" description="FAD-binding" evidence="2">
    <location>
        <begin position="377"/>
        <end position="443"/>
    </location>
</feature>
<feature type="region of interest" description="Disordered" evidence="1">
    <location>
        <begin position="455"/>
        <end position="495"/>
    </location>
</feature>
<dbReference type="AlphaFoldDB" id="B8B4B6"/>
<dbReference type="InterPro" id="IPR002938">
    <property type="entry name" value="FAD-bd"/>
</dbReference>
<evidence type="ECO:0000313" key="3">
    <source>
        <dbReference type="EMBL" id="EEC80915.1"/>
    </source>
</evidence>
<evidence type="ECO:0000313" key="4">
    <source>
        <dbReference type="Proteomes" id="UP000007015"/>
    </source>
</evidence>
<dbReference type="InterPro" id="IPR036188">
    <property type="entry name" value="FAD/NAD-bd_sf"/>
</dbReference>
<dbReference type="PROSITE" id="PS51257">
    <property type="entry name" value="PROKAR_LIPOPROTEIN"/>
    <property type="match status" value="1"/>
</dbReference>
<evidence type="ECO:0000259" key="2">
    <source>
        <dbReference type="Pfam" id="PF01494"/>
    </source>
</evidence>
<evidence type="ECO:0000256" key="1">
    <source>
        <dbReference type="SAM" id="MobiDB-lite"/>
    </source>
</evidence>
<accession>B8B4B6</accession>
<dbReference type="Proteomes" id="UP000007015">
    <property type="component" value="Chromosome 6"/>
</dbReference>
<keyword evidence="4" id="KW-1185">Reference proteome</keyword>
<dbReference type="InterPro" id="IPR053212">
    <property type="entry name" value="DHP_3-monooxygenase"/>
</dbReference>
<sequence length="495" mass="53054">MVGKRVAVVVGGSVAGLACAHAVAEAGWEAVVVEKAAAPGAGSGTGAGLGLDAQSMEALARWIPGRLDAATLPLAVDLNRATDGETKAGRTLTRDEGFGFRAAHWGDLHRRLHEALPAGVTVLWGHQFVSFETAPEDGDGDGEGGVVVTARVLRTGETVEVAGDLLVAADGCTSAIRRRFLPELKLSHEHDKPQAKLFGFHVSEEETVDQHEHEQEAGAVLGSARVVKRQYSAEPENVPGCSNGCGGRRGGARYSGYCAWRGVFDFTGKEGCTTMVDIRRAYPELGNCLYFDLAHKTHAVLYELPKNRLNWLWYINGDEPELTGSSVTMKVSEATVSEMKEEAERVWCPELARLISETAEPFVNVIYDAEPLPRLSWCGGRVALVGDAAHPTTPHGLRSTNMSIVDARVLGCCLARRGDAETTPRRALAEYEAARRPVVAAQVLHARRLGRLKQGLGMGSAGDGEGFDARTATEEEISQLRQSSMPYFSGAPTTE</sequence>
<dbReference type="Gene3D" id="3.50.50.60">
    <property type="entry name" value="FAD/NAD(P)-binding domain"/>
    <property type="match status" value="2"/>
</dbReference>
<dbReference type="SUPFAM" id="SSF51905">
    <property type="entry name" value="FAD/NAD(P)-binding domain"/>
    <property type="match status" value="1"/>
</dbReference>
<dbReference type="OMA" id="FVARPHC"/>
<dbReference type="Gene3D" id="3.30.9.60">
    <property type="match status" value="1"/>
</dbReference>
<gene>
    <name evidence="3" type="ORF">OsI_23586</name>
</gene>
<dbReference type="HOGENOM" id="CLU_009665_19_5_1"/>
<dbReference type="PANTHER" id="PTHR47469">
    <property type="entry name" value="MONOOXYGENASE-LIKE"/>
    <property type="match status" value="1"/>
</dbReference>
<reference evidence="3 4" key="1">
    <citation type="journal article" date="2005" name="PLoS Biol.">
        <title>The genomes of Oryza sativa: a history of duplications.</title>
        <authorList>
            <person name="Yu J."/>
            <person name="Wang J."/>
            <person name="Lin W."/>
            <person name="Li S."/>
            <person name="Li H."/>
            <person name="Zhou J."/>
            <person name="Ni P."/>
            <person name="Dong W."/>
            <person name="Hu S."/>
            <person name="Zeng C."/>
            <person name="Zhang J."/>
            <person name="Zhang Y."/>
            <person name="Li R."/>
            <person name="Xu Z."/>
            <person name="Li S."/>
            <person name="Li X."/>
            <person name="Zheng H."/>
            <person name="Cong L."/>
            <person name="Lin L."/>
            <person name="Yin J."/>
            <person name="Geng J."/>
            <person name="Li G."/>
            <person name="Shi J."/>
            <person name="Liu J."/>
            <person name="Lv H."/>
            <person name="Li J."/>
            <person name="Wang J."/>
            <person name="Deng Y."/>
            <person name="Ran L."/>
            <person name="Shi X."/>
            <person name="Wang X."/>
            <person name="Wu Q."/>
            <person name="Li C."/>
            <person name="Ren X."/>
            <person name="Wang J."/>
            <person name="Wang X."/>
            <person name="Li D."/>
            <person name="Liu D."/>
            <person name="Zhang X."/>
            <person name="Ji Z."/>
            <person name="Zhao W."/>
            <person name="Sun Y."/>
            <person name="Zhang Z."/>
            <person name="Bao J."/>
            <person name="Han Y."/>
            <person name="Dong L."/>
            <person name="Ji J."/>
            <person name="Chen P."/>
            <person name="Wu S."/>
            <person name="Liu J."/>
            <person name="Xiao Y."/>
            <person name="Bu D."/>
            <person name="Tan J."/>
            <person name="Yang L."/>
            <person name="Ye C."/>
            <person name="Zhang J."/>
            <person name="Xu J."/>
            <person name="Zhou Y."/>
            <person name="Yu Y."/>
            <person name="Zhang B."/>
            <person name="Zhuang S."/>
            <person name="Wei H."/>
            <person name="Liu B."/>
            <person name="Lei M."/>
            <person name="Yu H."/>
            <person name="Li Y."/>
            <person name="Xu H."/>
            <person name="Wei S."/>
            <person name="He X."/>
            <person name="Fang L."/>
            <person name="Zhang Z."/>
            <person name="Zhang Y."/>
            <person name="Huang X."/>
            <person name="Su Z."/>
            <person name="Tong W."/>
            <person name="Li J."/>
            <person name="Tong Z."/>
            <person name="Li S."/>
            <person name="Ye J."/>
            <person name="Wang L."/>
            <person name="Fang L."/>
            <person name="Lei T."/>
            <person name="Chen C."/>
            <person name="Chen H."/>
            <person name="Xu Z."/>
            <person name="Li H."/>
            <person name="Huang H."/>
            <person name="Zhang F."/>
            <person name="Xu H."/>
            <person name="Li N."/>
            <person name="Zhao C."/>
            <person name="Li S."/>
            <person name="Dong L."/>
            <person name="Huang Y."/>
            <person name="Li L."/>
            <person name="Xi Y."/>
            <person name="Qi Q."/>
            <person name="Li W."/>
            <person name="Zhang B."/>
            <person name="Hu W."/>
            <person name="Zhang Y."/>
            <person name="Tian X."/>
            <person name="Jiao Y."/>
            <person name="Liang X."/>
            <person name="Jin J."/>
            <person name="Gao L."/>
            <person name="Zheng W."/>
            <person name="Hao B."/>
            <person name="Liu S."/>
            <person name="Wang W."/>
            <person name="Yuan L."/>
            <person name="Cao M."/>
            <person name="McDermott J."/>
            <person name="Samudrala R."/>
            <person name="Wang J."/>
            <person name="Wong G.K."/>
            <person name="Yang H."/>
        </authorList>
    </citation>
    <scope>NUCLEOTIDE SEQUENCE [LARGE SCALE GENOMIC DNA]</scope>
    <source>
        <strain evidence="4">cv. 93-11</strain>
    </source>
</reference>
<dbReference type="PANTHER" id="PTHR47469:SF2">
    <property type="entry name" value="OS06G0597600 PROTEIN"/>
    <property type="match status" value="1"/>
</dbReference>
<organism evidence="3 4">
    <name type="scientific">Oryza sativa subsp. indica</name>
    <name type="common">Rice</name>
    <dbReference type="NCBI Taxonomy" id="39946"/>
    <lineage>
        <taxon>Eukaryota</taxon>
        <taxon>Viridiplantae</taxon>
        <taxon>Streptophyta</taxon>
        <taxon>Embryophyta</taxon>
        <taxon>Tracheophyta</taxon>
        <taxon>Spermatophyta</taxon>
        <taxon>Magnoliopsida</taxon>
        <taxon>Liliopsida</taxon>
        <taxon>Poales</taxon>
        <taxon>Poaceae</taxon>
        <taxon>BOP clade</taxon>
        <taxon>Oryzoideae</taxon>
        <taxon>Oryzeae</taxon>
        <taxon>Oryzinae</taxon>
        <taxon>Oryza</taxon>
        <taxon>Oryza sativa</taxon>
    </lineage>
</organism>
<dbReference type="SUPFAM" id="SSF54373">
    <property type="entry name" value="FAD-linked reductases, C-terminal domain"/>
    <property type="match status" value="1"/>
</dbReference>